<evidence type="ECO:0000313" key="3">
    <source>
        <dbReference type="Proteomes" id="UP000249061"/>
    </source>
</evidence>
<evidence type="ECO:0000256" key="1">
    <source>
        <dbReference type="SAM" id="Phobius"/>
    </source>
</evidence>
<gene>
    <name evidence="2" type="ORF">DI536_07485</name>
</gene>
<accession>A0A2W5TS09</accession>
<keyword evidence="1" id="KW-1133">Transmembrane helix</keyword>
<comment type="caution">
    <text evidence="2">The sequence shown here is derived from an EMBL/GenBank/DDBJ whole genome shotgun (WGS) entry which is preliminary data.</text>
</comment>
<proteinExistence type="predicted"/>
<evidence type="ECO:0000313" key="2">
    <source>
        <dbReference type="EMBL" id="PZR16123.1"/>
    </source>
</evidence>
<dbReference type="AlphaFoldDB" id="A0A2W5TS09"/>
<protein>
    <submittedName>
        <fullName evidence="2">Uncharacterized protein</fullName>
    </submittedName>
</protein>
<keyword evidence="1" id="KW-0812">Transmembrane</keyword>
<dbReference type="EMBL" id="QFQP01000004">
    <property type="protein sequence ID" value="PZR16123.1"/>
    <property type="molecule type" value="Genomic_DNA"/>
</dbReference>
<dbReference type="Proteomes" id="UP000249061">
    <property type="component" value="Unassembled WGS sequence"/>
</dbReference>
<feature type="transmembrane region" description="Helical" evidence="1">
    <location>
        <begin position="160"/>
        <end position="188"/>
    </location>
</feature>
<name>A0A2W5TS09_9BACT</name>
<sequence>MSASPVAFRWALVIALSVTFPLAFGALDDVWLATHLDAPPQMADNYFGPQLKLSAEAQRDVYLAGQSGMSSAIANMAPARIVVSVLLAISAFSVVVLLFRLRFTASVELAQWLSRAATATAVLRTLSGAQNLVIARRMAGAFGEALEAQKLPPEMSDTSALIMAAVSTASVVWSLLIVGCFLGLAAYFRSEGLRELLTRAARETE</sequence>
<feature type="transmembrane region" description="Helical" evidence="1">
    <location>
        <begin position="77"/>
        <end position="99"/>
    </location>
</feature>
<organism evidence="2 3">
    <name type="scientific">Archangium gephyra</name>
    <dbReference type="NCBI Taxonomy" id="48"/>
    <lineage>
        <taxon>Bacteria</taxon>
        <taxon>Pseudomonadati</taxon>
        <taxon>Myxococcota</taxon>
        <taxon>Myxococcia</taxon>
        <taxon>Myxococcales</taxon>
        <taxon>Cystobacterineae</taxon>
        <taxon>Archangiaceae</taxon>
        <taxon>Archangium</taxon>
    </lineage>
</organism>
<keyword evidence="1" id="KW-0472">Membrane</keyword>
<reference evidence="2 3" key="1">
    <citation type="submission" date="2017-08" db="EMBL/GenBank/DDBJ databases">
        <title>Infants hospitalized years apart are colonized by the same room-sourced microbial strains.</title>
        <authorList>
            <person name="Brooks B."/>
            <person name="Olm M.R."/>
            <person name="Firek B.A."/>
            <person name="Baker R."/>
            <person name="Thomas B.C."/>
            <person name="Morowitz M.J."/>
            <person name="Banfield J.F."/>
        </authorList>
    </citation>
    <scope>NUCLEOTIDE SEQUENCE [LARGE SCALE GENOMIC DNA]</scope>
    <source>
        <strain evidence="2">S2_003_000_R2_14</strain>
    </source>
</reference>